<dbReference type="CDD" id="cd04301">
    <property type="entry name" value="NAT_SF"/>
    <property type="match status" value="1"/>
</dbReference>
<feature type="domain" description="N-acetyltransferase" evidence="3">
    <location>
        <begin position="3"/>
        <end position="163"/>
    </location>
</feature>
<name>A0A9Q8Y9S5_ENSAD</name>
<dbReference type="InterPro" id="IPR000182">
    <property type="entry name" value="GNAT_dom"/>
</dbReference>
<dbReference type="Gene3D" id="3.40.630.30">
    <property type="match status" value="1"/>
</dbReference>
<proteinExistence type="predicted"/>
<evidence type="ECO:0000256" key="2">
    <source>
        <dbReference type="ARBA" id="ARBA00023315"/>
    </source>
</evidence>
<keyword evidence="1" id="KW-0808">Transferase</keyword>
<dbReference type="PANTHER" id="PTHR43877">
    <property type="entry name" value="AMINOALKYLPHOSPHONATE N-ACETYLTRANSFERASE-RELATED-RELATED"/>
    <property type="match status" value="1"/>
</dbReference>
<dbReference type="RefSeq" id="WP_110818489.1">
    <property type="nucleotide sequence ID" value="NZ_CAXURO020000001.1"/>
</dbReference>
<gene>
    <name evidence="4" type="ORF">NE863_02650</name>
</gene>
<dbReference type="SUPFAM" id="SSF55729">
    <property type="entry name" value="Acyl-CoA N-acyltransferases (Nat)"/>
    <property type="match status" value="1"/>
</dbReference>
<evidence type="ECO:0000256" key="1">
    <source>
        <dbReference type="ARBA" id="ARBA00022679"/>
    </source>
</evidence>
<dbReference type="EMBL" id="CP098807">
    <property type="protein sequence ID" value="USJ25245.1"/>
    <property type="molecule type" value="Genomic_DNA"/>
</dbReference>
<sequence>MTIDVRDATLDDIAGCHRCLDDVSKEGRWLSRLSAPPFDGFATYMADLHRAQAPQIVGVDNQVVGWCDIRLDASPVRAHVGTLGMGLLAAYRGKGIGSRLLQLAMQRASERGLERIELSVLHENVAARALYAQFGFQIEGRRVRDWKHDGVYQDSILMAFAFN</sequence>
<dbReference type="OrthoDB" id="9803907at2"/>
<evidence type="ECO:0000313" key="5">
    <source>
        <dbReference type="Proteomes" id="UP001055460"/>
    </source>
</evidence>
<accession>A0A9Q8Y9S5</accession>
<dbReference type="InterPro" id="IPR016181">
    <property type="entry name" value="Acyl_CoA_acyltransferase"/>
</dbReference>
<evidence type="ECO:0000313" key="4">
    <source>
        <dbReference type="EMBL" id="USJ25245.1"/>
    </source>
</evidence>
<dbReference type="Proteomes" id="UP001055460">
    <property type="component" value="Chromosome"/>
</dbReference>
<keyword evidence="2" id="KW-0012">Acyltransferase</keyword>
<reference evidence="4" key="1">
    <citation type="submission" date="2022-06" db="EMBL/GenBank/DDBJ databases">
        <title>Physiological and biochemical characterization and genomic elucidation of a strain of the genus Ensifer adhaerens M8 that combines arsenic oxidation and chromium reduction.</title>
        <authorList>
            <person name="Li X."/>
            <person name="Yu c."/>
        </authorList>
    </citation>
    <scope>NUCLEOTIDE SEQUENCE</scope>
    <source>
        <strain evidence="4">M8</strain>
    </source>
</reference>
<dbReference type="GO" id="GO:0016747">
    <property type="term" value="F:acyltransferase activity, transferring groups other than amino-acyl groups"/>
    <property type="evidence" value="ECO:0007669"/>
    <property type="project" value="InterPro"/>
</dbReference>
<protein>
    <submittedName>
        <fullName evidence="4">GNAT family N-acetyltransferase</fullName>
    </submittedName>
</protein>
<dbReference type="PANTHER" id="PTHR43877:SF2">
    <property type="entry name" value="AMINOALKYLPHOSPHONATE N-ACETYLTRANSFERASE-RELATED"/>
    <property type="match status" value="1"/>
</dbReference>
<dbReference type="AlphaFoldDB" id="A0A9Q8Y9S5"/>
<evidence type="ECO:0000259" key="3">
    <source>
        <dbReference type="PROSITE" id="PS51186"/>
    </source>
</evidence>
<dbReference type="PROSITE" id="PS51186">
    <property type="entry name" value="GNAT"/>
    <property type="match status" value="1"/>
</dbReference>
<organism evidence="4 5">
    <name type="scientific">Ensifer adhaerens</name>
    <name type="common">Sinorhizobium morelense</name>
    <dbReference type="NCBI Taxonomy" id="106592"/>
    <lineage>
        <taxon>Bacteria</taxon>
        <taxon>Pseudomonadati</taxon>
        <taxon>Pseudomonadota</taxon>
        <taxon>Alphaproteobacteria</taxon>
        <taxon>Hyphomicrobiales</taxon>
        <taxon>Rhizobiaceae</taxon>
        <taxon>Sinorhizobium/Ensifer group</taxon>
        <taxon>Ensifer</taxon>
    </lineage>
</organism>
<dbReference type="Pfam" id="PF00583">
    <property type="entry name" value="Acetyltransf_1"/>
    <property type="match status" value="1"/>
</dbReference>
<dbReference type="InterPro" id="IPR050832">
    <property type="entry name" value="Bact_Acetyltransf"/>
</dbReference>